<keyword evidence="2" id="KW-1185">Reference proteome</keyword>
<proteinExistence type="predicted"/>
<name>A0ABW9W859_9BURK</name>
<gene>
    <name evidence="1" type="ORF">GTP69_27220</name>
</gene>
<comment type="caution">
    <text evidence="1">The sequence shown here is derived from an EMBL/GenBank/DDBJ whole genome shotgun (WGS) entry which is preliminary data.</text>
</comment>
<reference evidence="1 2" key="1">
    <citation type="submission" date="2019-12" db="EMBL/GenBank/DDBJ databases">
        <title>Novel species isolated from a subtropical stream in China.</title>
        <authorList>
            <person name="Lu H."/>
        </authorList>
    </citation>
    <scope>NUCLEOTIDE SEQUENCE [LARGE SCALE GENOMIC DNA]</scope>
    <source>
        <strain evidence="1 2">CY42W</strain>
    </source>
</reference>
<accession>A0ABW9W859</accession>
<dbReference type="RefSeq" id="WP_161057818.1">
    <property type="nucleotide sequence ID" value="NZ_WWCT01000031.1"/>
</dbReference>
<organism evidence="1 2">
    <name type="scientific">Duganella levis</name>
    <dbReference type="NCBI Taxonomy" id="2692169"/>
    <lineage>
        <taxon>Bacteria</taxon>
        <taxon>Pseudomonadati</taxon>
        <taxon>Pseudomonadota</taxon>
        <taxon>Betaproteobacteria</taxon>
        <taxon>Burkholderiales</taxon>
        <taxon>Oxalobacteraceae</taxon>
        <taxon>Telluria group</taxon>
        <taxon>Duganella</taxon>
    </lineage>
</organism>
<dbReference type="Proteomes" id="UP000642144">
    <property type="component" value="Unassembled WGS sequence"/>
</dbReference>
<evidence type="ECO:0000313" key="2">
    <source>
        <dbReference type="Proteomes" id="UP000642144"/>
    </source>
</evidence>
<evidence type="ECO:0000313" key="1">
    <source>
        <dbReference type="EMBL" id="MYN30106.1"/>
    </source>
</evidence>
<sequence>MAQAELQSGENPADWVDRRMQVISTGNCAFDNAALCVLVLLAVVKEV</sequence>
<protein>
    <submittedName>
        <fullName evidence="1">Uncharacterized protein</fullName>
    </submittedName>
</protein>
<dbReference type="EMBL" id="WWCT01000031">
    <property type="protein sequence ID" value="MYN30106.1"/>
    <property type="molecule type" value="Genomic_DNA"/>
</dbReference>